<name>A0A319E818_ASPSB</name>
<evidence type="ECO:0000313" key="4">
    <source>
        <dbReference type="EMBL" id="PYI05560.1"/>
    </source>
</evidence>
<keyword evidence="1" id="KW-0808">Transferase</keyword>
<dbReference type="VEuPathDB" id="FungiDB:BO78DRAFT_419534"/>
<feature type="region of interest" description="Disordered" evidence="3">
    <location>
        <begin position="187"/>
        <end position="209"/>
    </location>
</feature>
<evidence type="ECO:0000256" key="3">
    <source>
        <dbReference type="SAM" id="MobiDB-lite"/>
    </source>
</evidence>
<evidence type="ECO:0000256" key="2">
    <source>
        <dbReference type="ARBA" id="ARBA00023315"/>
    </source>
</evidence>
<dbReference type="STRING" id="1448318.A0A319E818"/>
<reference evidence="4 5" key="1">
    <citation type="submission" date="2018-02" db="EMBL/GenBank/DDBJ databases">
        <title>The genomes of Aspergillus section Nigri reveals drivers in fungal speciation.</title>
        <authorList>
            <consortium name="DOE Joint Genome Institute"/>
            <person name="Vesth T.C."/>
            <person name="Nybo J."/>
            <person name="Theobald S."/>
            <person name="Brandl J."/>
            <person name="Frisvad J.C."/>
            <person name="Nielsen K.F."/>
            <person name="Lyhne E.K."/>
            <person name="Kogle M.E."/>
            <person name="Kuo A."/>
            <person name="Riley R."/>
            <person name="Clum A."/>
            <person name="Nolan M."/>
            <person name="Lipzen A."/>
            <person name="Salamov A."/>
            <person name="Henrissat B."/>
            <person name="Wiebenga A."/>
            <person name="De vries R.P."/>
            <person name="Grigoriev I.V."/>
            <person name="Mortensen U.H."/>
            <person name="Andersen M.R."/>
            <person name="Baker S.E."/>
        </authorList>
    </citation>
    <scope>NUCLEOTIDE SEQUENCE [LARGE SCALE GENOMIC DNA]</scope>
    <source>
        <strain evidence="4 5">CBS 121057</strain>
    </source>
</reference>
<keyword evidence="5" id="KW-1185">Reference proteome</keyword>
<dbReference type="EMBL" id="KZ826357">
    <property type="protein sequence ID" value="PYI05560.1"/>
    <property type="molecule type" value="Genomic_DNA"/>
</dbReference>
<accession>A0A319E818</accession>
<dbReference type="OrthoDB" id="444127at2759"/>
<dbReference type="Pfam" id="PF02458">
    <property type="entry name" value="Transferase"/>
    <property type="match status" value="1"/>
</dbReference>
<dbReference type="Proteomes" id="UP000248423">
    <property type="component" value="Unassembled WGS sequence"/>
</dbReference>
<gene>
    <name evidence="4" type="ORF">BO78DRAFT_419534</name>
</gene>
<dbReference type="GO" id="GO:0016747">
    <property type="term" value="F:acyltransferase activity, transferring groups other than amino-acyl groups"/>
    <property type="evidence" value="ECO:0007669"/>
    <property type="project" value="TreeGrafter"/>
</dbReference>
<evidence type="ECO:0000256" key="1">
    <source>
        <dbReference type="ARBA" id="ARBA00022679"/>
    </source>
</evidence>
<dbReference type="Gene3D" id="3.30.559.10">
    <property type="entry name" value="Chloramphenicol acetyltransferase-like domain"/>
    <property type="match status" value="2"/>
</dbReference>
<dbReference type="AlphaFoldDB" id="A0A319E818"/>
<sequence>MSAAALSRSPHDIRSSVPWITWCFHPYLSILSLSTGSKPTSNASTDDSVLVELESLRAALALVLDYYPHLTGRLHFDSNSHTPEIVGLGTGAELLTAHCSLRLDDIKSKSGRILMTSLPGSGSSLLPAFDPTIEGVCRDPILAMQHTCFACGSVALGIRIHHIVCDACGFFQFVRDLAQLYRGLRSSRQNGDDAQKPTLTSPPEIRSYLRDPDTMASEERQAALEYTPSVFYLDERPVPAPKSQASPSTDQLAPPPVLGRVLRFSGQKLQELNARATDPSGHDWVSSNDALVSYLYQLTYRARLQYLTSLGIPTSAAITQLSTGVLSFINMRGPTRLNFSPRYFPNLVYGSYMYLSHELLADGPLWKVTKAVHNMIHAVTPEQMKQTVRWLAVQPDKSRIKMAFDINGSFTASQWSKFDIYVGVDFDVDRQTGR</sequence>
<dbReference type="PANTHER" id="PTHR31642:SF11">
    <property type="entry name" value="SHIKIMATE O-HYDROXYCINNAMOYLTRANSFERASE"/>
    <property type="match status" value="1"/>
</dbReference>
<protein>
    <recommendedName>
        <fullName evidence="6">Transferase family protein</fullName>
    </recommendedName>
</protein>
<proteinExistence type="predicted"/>
<organism evidence="4 5">
    <name type="scientific">Aspergillus sclerotiicarbonarius (strain CBS 121057 / IBT 28362)</name>
    <dbReference type="NCBI Taxonomy" id="1448318"/>
    <lineage>
        <taxon>Eukaryota</taxon>
        <taxon>Fungi</taxon>
        <taxon>Dikarya</taxon>
        <taxon>Ascomycota</taxon>
        <taxon>Pezizomycotina</taxon>
        <taxon>Eurotiomycetes</taxon>
        <taxon>Eurotiomycetidae</taxon>
        <taxon>Eurotiales</taxon>
        <taxon>Aspergillaceae</taxon>
        <taxon>Aspergillus</taxon>
        <taxon>Aspergillus subgen. Circumdati</taxon>
    </lineage>
</organism>
<dbReference type="InterPro" id="IPR050317">
    <property type="entry name" value="Plant_Fungal_Acyltransferase"/>
</dbReference>
<evidence type="ECO:0000313" key="5">
    <source>
        <dbReference type="Proteomes" id="UP000248423"/>
    </source>
</evidence>
<dbReference type="SUPFAM" id="SSF52777">
    <property type="entry name" value="CoA-dependent acyltransferases"/>
    <property type="match status" value="1"/>
</dbReference>
<dbReference type="PANTHER" id="PTHR31642">
    <property type="entry name" value="TRICHOTHECENE 3-O-ACETYLTRANSFERASE"/>
    <property type="match status" value="1"/>
</dbReference>
<keyword evidence="2" id="KW-0012">Acyltransferase</keyword>
<evidence type="ECO:0008006" key="6">
    <source>
        <dbReference type="Google" id="ProtNLM"/>
    </source>
</evidence>
<dbReference type="InterPro" id="IPR023213">
    <property type="entry name" value="CAT-like_dom_sf"/>
</dbReference>